<dbReference type="Gene3D" id="3.90.550.10">
    <property type="entry name" value="Spore Coat Polysaccharide Biosynthesis Protein SpsA, Chain A"/>
    <property type="match status" value="1"/>
</dbReference>
<dbReference type="SUPFAM" id="SSF53448">
    <property type="entry name" value="Nucleotide-diphospho-sugar transferases"/>
    <property type="match status" value="1"/>
</dbReference>
<protein>
    <submittedName>
        <fullName evidence="1">Glycosyltransferase family 2 protein</fullName>
    </submittedName>
</protein>
<accession>A0A9D7SZQ2</accession>
<dbReference type="AlphaFoldDB" id="A0A9D7SZQ2"/>
<organism evidence="1 2">
    <name type="scientific">Candidatus Opimibacter skivensis</name>
    <dbReference type="NCBI Taxonomy" id="2982028"/>
    <lineage>
        <taxon>Bacteria</taxon>
        <taxon>Pseudomonadati</taxon>
        <taxon>Bacteroidota</taxon>
        <taxon>Saprospiria</taxon>
        <taxon>Saprospirales</taxon>
        <taxon>Saprospiraceae</taxon>
        <taxon>Candidatus Opimibacter</taxon>
    </lineage>
</organism>
<name>A0A9D7SZQ2_9BACT</name>
<dbReference type="InterPro" id="IPR029044">
    <property type="entry name" value="Nucleotide-diphossugar_trans"/>
</dbReference>
<evidence type="ECO:0000313" key="1">
    <source>
        <dbReference type="EMBL" id="MBK9985161.1"/>
    </source>
</evidence>
<evidence type="ECO:0000313" key="2">
    <source>
        <dbReference type="Proteomes" id="UP000808337"/>
    </source>
</evidence>
<comment type="caution">
    <text evidence="1">The sequence shown here is derived from an EMBL/GenBank/DDBJ whole genome shotgun (WGS) entry which is preliminary data.</text>
</comment>
<proteinExistence type="predicted"/>
<gene>
    <name evidence="1" type="ORF">IPP15_22850</name>
</gene>
<dbReference type="EMBL" id="JADKGY010000033">
    <property type="protein sequence ID" value="MBK9985161.1"/>
    <property type="molecule type" value="Genomic_DNA"/>
</dbReference>
<sequence>MKVSGFTFIKDALIYDYPIVEAILSILPVCDEVIVAVGKSKDDTLGLIQQIDNPKIRIIETIWDESLREGGAVLAMETNKAFAAISPDADWAFYIQGDEVIHEKYLETIKSQMLAYEKDMRVDGFLFNYLHFYGSYDYVGSSSRWYKHEIRVIRNNRSIYSYRDAQGFRKGNDEKLNVVPLDAYVYHYGWVREPGAMQRKEENFHKYWHDDAWVEQKVIKADRFDYENHVSELKPFLFDQPGVMKKRIASKNWKFEFDISRNTKTLKEKAKDIIARYFGLDFNYKNYKLLK</sequence>
<reference evidence="1 2" key="1">
    <citation type="submission" date="2020-10" db="EMBL/GenBank/DDBJ databases">
        <title>Connecting structure to function with the recovery of over 1000 high-quality activated sludge metagenome-assembled genomes encoding full-length rRNA genes using long-read sequencing.</title>
        <authorList>
            <person name="Singleton C.M."/>
            <person name="Petriglieri F."/>
            <person name="Kristensen J.M."/>
            <person name="Kirkegaard R.H."/>
            <person name="Michaelsen T.Y."/>
            <person name="Andersen M.H."/>
            <person name="Karst S.M."/>
            <person name="Dueholm M.S."/>
            <person name="Nielsen P.H."/>
            <person name="Albertsen M."/>
        </authorList>
    </citation>
    <scope>NUCLEOTIDE SEQUENCE [LARGE SCALE GENOMIC DNA]</scope>
    <source>
        <strain evidence="1">Ribe_18-Q3-R11-54_MAXAC.273</strain>
    </source>
</reference>
<dbReference type="Proteomes" id="UP000808337">
    <property type="component" value="Unassembled WGS sequence"/>
</dbReference>